<dbReference type="Gene3D" id="3.30.450.90">
    <property type="match status" value="1"/>
</dbReference>
<dbReference type="SUPFAM" id="SSF52540">
    <property type="entry name" value="P-loop containing nucleoside triphosphate hydrolases"/>
    <property type="match status" value="1"/>
</dbReference>
<dbReference type="NCBIfam" id="TIGR01420">
    <property type="entry name" value="pilT_fam"/>
    <property type="match status" value="1"/>
</dbReference>
<evidence type="ECO:0000313" key="3">
    <source>
        <dbReference type="EMBL" id="MBK9296988.1"/>
    </source>
</evidence>
<sequence>MYTADVSHIEPYLNELMERRATDLHIAAGSHPMIRIDGSLLPIDGSEVLTPEESQVIVDRLIGPDDLDRFNEDRQLDFSFPWGDQARFRANAYYQRNSPAVALRLIPTDIPTPQQLGLPDVWQKIVKKPHGLVLATGPTGSGKSTSQAAMIAEIAATRACHILTIEDPIEYMQHSKMALVNQREVGTDVPDFAQGLRAALREDPDVVLVGELRDLETISLTLTLAETGHLVFGTLHTNDAAQTVDRLIDVFPHDQQAQVRTQLSMSLVAVIAQRLIPRIGGGRVAAFEVMTGSPAISNLIREGQVRQIRNVMTTSSRDGMRLLESSLSGLVSEGAITLDDAQAISMYPDEVVYKQQVVGRT</sequence>
<dbReference type="EMBL" id="JADJZA010000006">
    <property type="protein sequence ID" value="MBK9296988.1"/>
    <property type="molecule type" value="Genomic_DNA"/>
</dbReference>
<reference evidence="3 4" key="1">
    <citation type="submission" date="2020-10" db="EMBL/GenBank/DDBJ databases">
        <title>Connecting structure to function with the recovery of over 1000 high-quality activated sludge metagenome-assembled genomes encoding full-length rRNA genes using long-read sequencing.</title>
        <authorList>
            <person name="Singleton C.M."/>
            <person name="Petriglieri F."/>
            <person name="Kristensen J.M."/>
            <person name="Kirkegaard R.H."/>
            <person name="Michaelsen T.Y."/>
            <person name="Andersen M.H."/>
            <person name="Karst S.M."/>
            <person name="Dueholm M.S."/>
            <person name="Nielsen P.H."/>
            <person name="Albertsen M."/>
        </authorList>
    </citation>
    <scope>NUCLEOTIDE SEQUENCE [LARGE SCALE GENOMIC DNA]</scope>
    <source>
        <strain evidence="3">Lyne_18-Q3-R50-59_MAXAC.006</strain>
    </source>
</reference>
<dbReference type="InterPro" id="IPR027417">
    <property type="entry name" value="P-loop_NTPase"/>
</dbReference>
<dbReference type="PROSITE" id="PS00662">
    <property type="entry name" value="T2SP_E"/>
    <property type="match status" value="1"/>
</dbReference>
<dbReference type="InterPro" id="IPR050921">
    <property type="entry name" value="T4SS_GSP_E_ATPase"/>
</dbReference>
<evidence type="ECO:0000256" key="1">
    <source>
        <dbReference type="ARBA" id="ARBA00006611"/>
    </source>
</evidence>
<dbReference type="Pfam" id="PF00437">
    <property type="entry name" value="T2SSE"/>
    <property type="match status" value="1"/>
</dbReference>
<dbReference type="AlphaFoldDB" id="A0A936NB37"/>
<accession>A0A936NB37</accession>
<dbReference type="GO" id="GO:0005524">
    <property type="term" value="F:ATP binding"/>
    <property type="evidence" value="ECO:0007669"/>
    <property type="project" value="InterPro"/>
</dbReference>
<proteinExistence type="inferred from homology"/>
<name>A0A936NB37_9ACTN</name>
<dbReference type="InterPro" id="IPR006321">
    <property type="entry name" value="PilT/PilU"/>
</dbReference>
<feature type="domain" description="Bacterial type II secretion system protein E" evidence="2">
    <location>
        <begin position="200"/>
        <end position="214"/>
    </location>
</feature>
<comment type="similarity">
    <text evidence="1">Belongs to the GSP E family.</text>
</comment>
<evidence type="ECO:0000259" key="2">
    <source>
        <dbReference type="PROSITE" id="PS00662"/>
    </source>
</evidence>
<dbReference type="PANTHER" id="PTHR30486">
    <property type="entry name" value="TWITCHING MOTILITY PROTEIN PILT"/>
    <property type="match status" value="1"/>
</dbReference>
<dbReference type="CDD" id="cd01131">
    <property type="entry name" value="PilT"/>
    <property type="match status" value="1"/>
</dbReference>
<dbReference type="InterPro" id="IPR001482">
    <property type="entry name" value="T2SS/T4SS_dom"/>
</dbReference>
<dbReference type="GO" id="GO:0016887">
    <property type="term" value="F:ATP hydrolysis activity"/>
    <property type="evidence" value="ECO:0007669"/>
    <property type="project" value="InterPro"/>
</dbReference>
<evidence type="ECO:0000313" key="4">
    <source>
        <dbReference type="Proteomes" id="UP000727993"/>
    </source>
</evidence>
<protein>
    <submittedName>
        <fullName evidence="3">Type IV pilus twitching motility protein PilT</fullName>
    </submittedName>
</protein>
<comment type="caution">
    <text evidence="3">The sequence shown here is derived from an EMBL/GenBank/DDBJ whole genome shotgun (WGS) entry which is preliminary data.</text>
</comment>
<dbReference type="Gene3D" id="3.40.50.300">
    <property type="entry name" value="P-loop containing nucleotide triphosphate hydrolases"/>
    <property type="match status" value="1"/>
</dbReference>
<dbReference type="Proteomes" id="UP000727993">
    <property type="component" value="Unassembled WGS sequence"/>
</dbReference>
<organism evidence="3 4">
    <name type="scientific">Candidatus Neomicrothrix subdominans</name>
    <dbReference type="NCBI Taxonomy" id="2954438"/>
    <lineage>
        <taxon>Bacteria</taxon>
        <taxon>Bacillati</taxon>
        <taxon>Actinomycetota</taxon>
        <taxon>Acidimicrobiia</taxon>
        <taxon>Acidimicrobiales</taxon>
        <taxon>Microthrixaceae</taxon>
        <taxon>Candidatus Neomicrothrix</taxon>
    </lineage>
</organism>
<gene>
    <name evidence="3" type="ORF">IPN02_09150</name>
</gene>